<name>A0AA86V2K6_9EUKA</name>
<organism evidence="2">
    <name type="scientific">Hexamita inflata</name>
    <dbReference type="NCBI Taxonomy" id="28002"/>
    <lineage>
        <taxon>Eukaryota</taxon>
        <taxon>Metamonada</taxon>
        <taxon>Diplomonadida</taxon>
        <taxon>Hexamitidae</taxon>
        <taxon>Hexamitinae</taxon>
        <taxon>Hexamita</taxon>
    </lineage>
</organism>
<reference evidence="2" key="1">
    <citation type="submission" date="2023-06" db="EMBL/GenBank/DDBJ databases">
        <authorList>
            <person name="Kurt Z."/>
        </authorList>
    </citation>
    <scope>NUCLEOTIDE SEQUENCE</scope>
</reference>
<dbReference type="EMBL" id="CAXDID020000042">
    <property type="protein sequence ID" value="CAL6000890.1"/>
    <property type="molecule type" value="Genomic_DNA"/>
</dbReference>
<dbReference type="Proteomes" id="UP001642409">
    <property type="component" value="Unassembled WGS sequence"/>
</dbReference>
<protein>
    <submittedName>
        <fullName evidence="2">Uncharacterized protein</fullName>
    </submittedName>
</protein>
<feature type="chain" id="PRO_5041739110" evidence="1">
    <location>
        <begin position="18"/>
        <end position="617"/>
    </location>
</feature>
<evidence type="ECO:0000313" key="3">
    <source>
        <dbReference type="EMBL" id="CAL6000890.1"/>
    </source>
</evidence>
<sequence>MFSIMLLTLQYQVFSIAEFDFCYNYVYYRPFQEKTQIVLSNQFTFDDATQRDLCTRIDNVIFREINQSTFSIRIDSEFNLSKQPFSLFFFVWTNVTIFDTQISMKLSNSSSSDFSFLVASAPEYSIKILQSSFSFTSNDAISSFYGVANNLTEFLTLNRSSYVFSCSTPITKFFGISSSLSNLIVVNSSFIVTTGAVSSYGFAQLITVSAIFKNLTISGILSGANTFGFIYENRGACIITDVNYSLVTKGTVNCGFVQIGSGSVSTANIIFNGFANNALISEPSLYTGVCPCITGSVLQNGLCYCATGSLPVSNNCSCTVLKSFIQNQVCVCPAGASNVGGICTCTTGATMVGNTCVCTAGATLTNGVCVCTSGATLTGGICICTTGATLSNGICVCVTNAVLTNGLCVCQPANSQLTAGVCKCIPAYSIMSGSACTCTPQYTTMVGSVCTCPAGASLINGNCVCTTGATMTNGVCVCTSGATLTNGICVCCAGASLTGTVCVCNKAGSTLSGGKCVCNKDYTSGWYWNGGNYYCSNYGVCCSTRDAGPSFVCSNGKVYWSGCTKSSYVTYIIVQMTLFFRLFLFLMIQIVKFLKSGYYFHLFSIFIYSQSTFQNIQ</sequence>
<reference evidence="3 4" key="2">
    <citation type="submission" date="2024-07" db="EMBL/GenBank/DDBJ databases">
        <authorList>
            <person name="Akdeniz Z."/>
        </authorList>
    </citation>
    <scope>NUCLEOTIDE SEQUENCE [LARGE SCALE GENOMIC DNA]</scope>
</reference>
<dbReference type="EMBL" id="CATOUU010001125">
    <property type="protein sequence ID" value="CAI9973692.1"/>
    <property type="molecule type" value="Genomic_DNA"/>
</dbReference>
<keyword evidence="1" id="KW-0732">Signal</keyword>
<accession>A0AA86V2K6</accession>
<dbReference type="AlphaFoldDB" id="A0AA86V2K6"/>
<feature type="signal peptide" evidence="1">
    <location>
        <begin position="1"/>
        <end position="17"/>
    </location>
</feature>
<evidence type="ECO:0000256" key="1">
    <source>
        <dbReference type="SAM" id="SignalP"/>
    </source>
</evidence>
<keyword evidence="4" id="KW-1185">Reference proteome</keyword>
<comment type="caution">
    <text evidence="2">The sequence shown here is derived from an EMBL/GenBank/DDBJ whole genome shotgun (WGS) entry which is preliminary data.</text>
</comment>
<proteinExistence type="predicted"/>
<evidence type="ECO:0000313" key="4">
    <source>
        <dbReference type="Proteomes" id="UP001642409"/>
    </source>
</evidence>
<gene>
    <name evidence="3" type="ORF">HINF_LOCUS17008</name>
    <name evidence="2" type="ORF">HINF_LOCUS61337</name>
</gene>
<evidence type="ECO:0000313" key="2">
    <source>
        <dbReference type="EMBL" id="CAI9973692.1"/>
    </source>
</evidence>